<dbReference type="AlphaFoldDB" id="A0A0F9NLM3"/>
<feature type="non-terminal residue" evidence="1">
    <location>
        <position position="1"/>
    </location>
</feature>
<organism evidence="1">
    <name type="scientific">marine sediment metagenome</name>
    <dbReference type="NCBI Taxonomy" id="412755"/>
    <lineage>
        <taxon>unclassified sequences</taxon>
        <taxon>metagenomes</taxon>
        <taxon>ecological metagenomes</taxon>
    </lineage>
</organism>
<name>A0A0F9NLM3_9ZZZZ</name>
<proteinExistence type="predicted"/>
<accession>A0A0F9NLM3</accession>
<sequence length="222" mass="24757">GAGAIGFAFFVWNGQNTTNSDLKSDLDDLTDQLNNLNGPTNITGSTNMTAAFNNLTAAFNNLTAEFNNLTAEFNDLPRTIVVGNWEGLARNMAANIGFPLVSNWLFELQAGTHYNSYYINAFNSNTRIYLVTAGWYRIHLSTLLYNLDPGNYYSIEIFKNGINSFVLYIFDINSGDPDNFYVDSSAFIYSDGTDYIEINGKTGSDDFYPISSNRFTIEYVAI</sequence>
<reference evidence="1" key="1">
    <citation type="journal article" date="2015" name="Nature">
        <title>Complex archaea that bridge the gap between prokaryotes and eukaryotes.</title>
        <authorList>
            <person name="Spang A."/>
            <person name="Saw J.H."/>
            <person name="Jorgensen S.L."/>
            <person name="Zaremba-Niedzwiedzka K."/>
            <person name="Martijn J."/>
            <person name="Lind A.E."/>
            <person name="van Eijk R."/>
            <person name="Schleper C."/>
            <person name="Guy L."/>
            <person name="Ettema T.J."/>
        </authorList>
    </citation>
    <scope>NUCLEOTIDE SEQUENCE</scope>
</reference>
<protein>
    <submittedName>
        <fullName evidence="1">Uncharacterized protein</fullName>
    </submittedName>
</protein>
<comment type="caution">
    <text evidence="1">The sequence shown here is derived from an EMBL/GenBank/DDBJ whole genome shotgun (WGS) entry which is preliminary data.</text>
</comment>
<dbReference type="EMBL" id="LAZR01007899">
    <property type="protein sequence ID" value="KKM82202.1"/>
    <property type="molecule type" value="Genomic_DNA"/>
</dbReference>
<evidence type="ECO:0000313" key="1">
    <source>
        <dbReference type="EMBL" id="KKM82202.1"/>
    </source>
</evidence>
<gene>
    <name evidence="1" type="ORF">LCGC14_1322030</name>
</gene>